<evidence type="ECO:0000313" key="2">
    <source>
        <dbReference type="EMBL" id="GGA57956.1"/>
    </source>
</evidence>
<feature type="region of interest" description="Disordered" evidence="1">
    <location>
        <begin position="807"/>
        <end position="830"/>
    </location>
</feature>
<gene>
    <name evidence="2" type="ORF">GCM10007416_33950</name>
</gene>
<proteinExistence type="predicted"/>
<dbReference type="InterPro" id="IPR027417">
    <property type="entry name" value="P-loop_NTPase"/>
</dbReference>
<dbReference type="InterPro" id="IPR051162">
    <property type="entry name" value="T4SS_component"/>
</dbReference>
<sequence>MIYLPDEMRGNITMINGIPFAWGRKDAYTYSSLSDQEKESRYQEATNFFRKGVFPGSVGYMWLVRKEQNWEVELDRIVARAPRHHRDALKKSNDAWLRMIRREQAQSRYEFIFALELGQQEQFLSNLTRWLPLKKDFLERLIGKTSSPVLQNDGVFMGYQRAFANQVHQMGGVEPLEAVEIADFYRQHSYQSLPMPRIGEALTTLFPWERKDKTFLLPNAIEDEGKWVRIDAPEGVQYVSYVTVALIPNKIWAPGFDLMHDIPALGCNIQGLVQWTQKGYRQARTTAGWKKKAAKANRKHISQVDDPSLMDDDGELDAELMETEIARKKSPMNQLRMVFQVTAESPDDLNEQCKTLMDHLDSKGVTAHRPSADQGEYYDSWLPGPYWSPVGYKIPQLPDRTAAIVMPGALDVVGDPTGPPKGFLTSNGSVFRFHLAWGAQNDQSSHVVLTGRTGSGKTTLIYQIVEDTMMTVPARGIIPDLKGDHERWSNHPTLKDHVQLVDLDGRKESGLLCPFHLGLDVQEAKEVALDYIEHSLGLDREQRVFGLQNDIMSAIERAISKGNPSMARVIDELGSEGMREEAREMAQMLSRAQQLPLGRLIFGETQEENRIRLPKTGLIVLRLRNLKLPGKGETAVRLSQRLSEVIMTGISVLNRQFLLEGKEQGIFSFSVLDEFEIYTRTRTGTDQVNEIIRLGRSKFCGAVVASQNPSDVPKNIRNNAGYFICLGTKDSEETELAMRAMEVDLGHETIYKTLLDLGTKQSTKANQGRAIERKDSYAYVKDLANRVGLVRFLIPQAEMREFWKTRPELEETEGEEDAAREMEKIQEVTT</sequence>
<organism evidence="2 3">
    <name type="scientific">Kroppenstedtia guangzhouensis</name>
    <dbReference type="NCBI Taxonomy" id="1274356"/>
    <lineage>
        <taxon>Bacteria</taxon>
        <taxon>Bacillati</taxon>
        <taxon>Bacillota</taxon>
        <taxon>Bacilli</taxon>
        <taxon>Bacillales</taxon>
        <taxon>Thermoactinomycetaceae</taxon>
        <taxon>Kroppenstedtia</taxon>
    </lineage>
</organism>
<evidence type="ECO:0000313" key="3">
    <source>
        <dbReference type="Proteomes" id="UP000617979"/>
    </source>
</evidence>
<dbReference type="PANTHER" id="PTHR30121">
    <property type="entry name" value="UNCHARACTERIZED PROTEIN YJGR-RELATED"/>
    <property type="match status" value="1"/>
</dbReference>
<dbReference type="PANTHER" id="PTHR30121:SF6">
    <property type="entry name" value="SLR6007 PROTEIN"/>
    <property type="match status" value="1"/>
</dbReference>
<dbReference type="Proteomes" id="UP000617979">
    <property type="component" value="Unassembled WGS sequence"/>
</dbReference>
<dbReference type="Pfam" id="PF12846">
    <property type="entry name" value="AAA_10"/>
    <property type="match status" value="1"/>
</dbReference>
<accession>A0ABQ1H560</accession>
<evidence type="ECO:0000256" key="1">
    <source>
        <dbReference type="SAM" id="MobiDB-lite"/>
    </source>
</evidence>
<feature type="compositionally biased region" description="Basic and acidic residues" evidence="1">
    <location>
        <begin position="817"/>
        <end position="830"/>
    </location>
</feature>
<dbReference type="EMBL" id="BMEX01000027">
    <property type="protein sequence ID" value="GGA57956.1"/>
    <property type="molecule type" value="Genomic_DNA"/>
</dbReference>
<keyword evidence="3" id="KW-1185">Reference proteome</keyword>
<reference evidence="3" key="1">
    <citation type="journal article" date="2019" name="Int. J. Syst. Evol. Microbiol.">
        <title>The Global Catalogue of Microorganisms (GCM) 10K type strain sequencing project: providing services to taxonomists for standard genome sequencing and annotation.</title>
        <authorList>
            <consortium name="The Broad Institute Genomics Platform"/>
            <consortium name="The Broad Institute Genome Sequencing Center for Infectious Disease"/>
            <person name="Wu L."/>
            <person name="Ma J."/>
        </authorList>
    </citation>
    <scope>NUCLEOTIDE SEQUENCE [LARGE SCALE GENOMIC DNA]</scope>
    <source>
        <strain evidence="3">CGMCC 1.12404</strain>
    </source>
</reference>
<dbReference type="RefSeq" id="WP_188433675.1">
    <property type="nucleotide sequence ID" value="NZ_BMEX01000027.1"/>
</dbReference>
<dbReference type="CDD" id="cd00267">
    <property type="entry name" value="ABC_ATPase"/>
    <property type="match status" value="1"/>
</dbReference>
<dbReference type="SUPFAM" id="SSF52540">
    <property type="entry name" value="P-loop containing nucleoside triphosphate hydrolases"/>
    <property type="match status" value="1"/>
</dbReference>
<evidence type="ECO:0008006" key="4">
    <source>
        <dbReference type="Google" id="ProtNLM"/>
    </source>
</evidence>
<protein>
    <recommendedName>
        <fullName evidence="4">AAA-like domain-containing protein</fullName>
    </recommendedName>
</protein>
<name>A0ABQ1H560_9BACL</name>
<dbReference type="Gene3D" id="3.40.50.300">
    <property type="entry name" value="P-loop containing nucleotide triphosphate hydrolases"/>
    <property type="match status" value="2"/>
</dbReference>
<comment type="caution">
    <text evidence="2">The sequence shown here is derived from an EMBL/GenBank/DDBJ whole genome shotgun (WGS) entry which is preliminary data.</text>
</comment>